<dbReference type="Proteomes" id="UP001243713">
    <property type="component" value="Chromosome"/>
</dbReference>
<dbReference type="EMBL" id="CP093428">
    <property type="protein sequence ID" value="WGK87912.1"/>
    <property type="molecule type" value="Genomic_DNA"/>
</dbReference>
<sequence>MNNDLTATNLNYFYNNQSFTSNSWMTQLPVIDSLSLAELVLPGAHNAGVDKKASYAAPGISHWAACQTHTFYYQLTQGARALDVRLEYEIGSNGVGTFWCQHNGFRSSRSLEDLITSVIRFLQENPDEFIVLDFHQLNAGDQNFDYQEFNRLLTTHLGDRIIPYRNAGLTLGQLKRASHARRVLVAAEYHPSFDATLFCRYIPHEWSGIGTTSISELNAHITQVMRYPPTSDMPWSLSVTSYHAVGGPVNIGEQLDQWFDPAVSEWILKCSIINADFFETSNLVSHCRMANLIKANARHY</sequence>
<dbReference type="CDD" id="cd08557">
    <property type="entry name" value="PI-PLCc_bacteria_like"/>
    <property type="match status" value="1"/>
</dbReference>
<gene>
    <name evidence="1" type="ORF">MOQ58_15285</name>
</gene>
<reference evidence="1 2" key="1">
    <citation type="submission" date="2022-03" db="EMBL/GenBank/DDBJ databases">
        <title>Plant growth promoting endophytes with ACC deaminase activity.</title>
        <authorList>
            <person name="Charles T."/>
            <person name="Van Dyk A."/>
            <person name="Cheng J."/>
            <person name="Heil J."/>
        </authorList>
    </citation>
    <scope>NUCLEOTIDE SEQUENCE [LARGE SCALE GENOMIC DNA]</scope>
    <source>
        <strain evidence="1 2">8R6</strain>
    </source>
</reference>
<protein>
    <submittedName>
        <fullName evidence="1">Phospholipase</fullName>
    </submittedName>
</protein>
<name>A0ABY8MP90_9PSED</name>
<dbReference type="SUPFAM" id="SSF51695">
    <property type="entry name" value="PLC-like phosphodiesterases"/>
    <property type="match status" value="1"/>
</dbReference>
<proteinExistence type="predicted"/>
<dbReference type="PROSITE" id="PS50007">
    <property type="entry name" value="PIPLC_X_DOMAIN"/>
    <property type="match status" value="1"/>
</dbReference>
<dbReference type="InterPro" id="IPR051057">
    <property type="entry name" value="PI-PLC_domain"/>
</dbReference>
<dbReference type="PANTHER" id="PTHR13593:SF113">
    <property type="entry name" value="SI:DKEY-266F7.9"/>
    <property type="match status" value="1"/>
</dbReference>
<evidence type="ECO:0000313" key="2">
    <source>
        <dbReference type="Proteomes" id="UP001243713"/>
    </source>
</evidence>
<dbReference type="Gene3D" id="3.20.20.190">
    <property type="entry name" value="Phosphatidylinositol (PI) phosphodiesterase"/>
    <property type="match status" value="1"/>
</dbReference>
<evidence type="ECO:0000313" key="1">
    <source>
        <dbReference type="EMBL" id="WGK87912.1"/>
    </source>
</evidence>
<dbReference type="InterPro" id="IPR017946">
    <property type="entry name" value="PLC-like_Pdiesterase_TIM-brl"/>
</dbReference>
<dbReference type="RefSeq" id="WP_280161230.1">
    <property type="nucleotide sequence ID" value="NZ_CP093428.1"/>
</dbReference>
<accession>A0ABY8MP90</accession>
<organism evidence="1 2">
    <name type="scientific">Pseudomonas migulae</name>
    <dbReference type="NCBI Taxonomy" id="78543"/>
    <lineage>
        <taxon>Bacteria</taxon>
        <taxon>Pseudomonadati</taxon>
        <taxon>Pseudomonadota</taxon>
        <taxon>Gammaproteobacteria</taxon>
        <taxon>Pseudomonadales</taxon>
        <taxon>Pseudomonadaceae</taxon>
        <taxon>Pseudomonas</taxon>
    </lineage>
</organism>
<keyword evidence="2" id="KW-1185">Reference proteome</keyword>
<dbReference type="PANTHER" id="PTHR13593">
    <property type="match status" value="1"/>
</dbReference>